<dbReference type="PANTHER" id="PTHR43649">
    <property type="entry name" value="ARABINOSE-BINDING PROTEIN-RELATED"/>
    <property type="match status" value="1"/>
</dbReference>
<dbReference type="SUPFAM" id="SSF53850">
    <property type="entry name" value="Periplasmic binding protein-like II"/>
    <property type="match status" value="1"/>
</dbReference>
<dbReference type="Gene3D" id="3.40.190.10">
    <property type="entry name" value="Periplasmic binding protein-like II"/>
    <property type="match status" value="2"/>
</dbReference>
<name>A0A368W6Y8_9BACL</name>
<organism evidence="3 4">
    <name type="scientific">Paenibacillus prosopidis</name>
    <dbReference type="NCBI Taxonomy" id="630520"/>
    <lineage>
        <taxon>Bacteria</taxon>
        <taxon>Bacillati</taxon>
        <taxon>Bacillota</taxon>
        <taxon>Bacilli</taxon>
        <taxon>Bacillales</taxon>
        <taxon>Paenibacillaceae</taxon>
        <taxon>Paenibacillus</taxon>
    </lineage>
</organism>
<dbReference type="InterPro" id="IPR050490">
    <property type="entry name" value="Bact_solute-bd_prot1"/>
</dbReference>
<evidence type="ECO:0000256" key="1">
    <source>
        <dbReference type="SAM" id="MobiDB-lite"/>
    </source>
</evidence>
<dbReference type="OrthoDB" id="54751at2"/>
<comment type="caution">
    <text evidence="3">The sequence shown here is derived from an EMBL/GenBank/DDBJ whole genome shotgun (WGS) entry which is preliminary data.</text>
</comment>
<protein>
    <submittedName>
        <fullName evidence="3">Carbohydrate ABC transporter substrate-binding protein (CUT1 family)</fullName>
    </submittedName>
</protein>
<keyword evidence="2" id="KW-0732">Signal</keyword>
<evidence type="ECO:0000256" key="2">
    <source>
        <dbReference type="SAM" id="SignalP"/>
    </source>
</evidence>
<feature type="signal peptide" evidence="2">
    <location>
        <begin position="1"/>
        <end position="22"/>
    </location>
</feature>
<dbReference type="RefSeq" id="WP_114379496.1">
    <property type="nucleotide sequence ID" value="NZ_QPJD01000004.1"/>
</dbReference>
<feature type="compositionally biased region" description="Low complexity" evidence="1">
    <location>
        <begin position="28"/>
        <end position="48"/>
    </location>
</feature>
<dbReference type="EMBL" id="QPJD01000004">
    <property type="protein sequence ID" value="RCW49596.1"/>
    <property type="molecule type" value="Genomic_DNA"/>
</dbReference>
<dbReference type="PANTHER" id="PTHR43649:SF12">
    <property type="entry name" value="DIACETYLCHITOBIOSE BINDING PROTEIN DASA"/>
    <property type="match status" value="1"/>
</dbReference>
<dbReference type="Proteomes" id="UP000252415">
    <property type="component" value="Unassembled WGS sequence"/>
</dbReference>
<accession>A0A368W6Y8</accession>
<feature type="chain" id="PRO_5039582848" evidence="2">
    <location>
        <begin position="23"/>
        <end position="570"/>
    </location>
</feature>
<feature type="region of interest" description="Disordered" evidence="1">
    <location>
        <begin position="28"/>
        <end position="52"/>
    </location>
</feature>
<evidence type="ECO:0000313" key="4">
    <source>
        <dbReference type="Proteomes" id="UP000252415"/>
    </source>
</evidence>
<dbReference type="CDD" id="cd13582">
    <property type="entry name" value="PBP2_AlgQ_like_3"/>
    <property type="match status" value="1"/>
</dbReference>
<dbReference type="PROSITE" id="PS51257">
    <property type="entry name" value="PROKAR_LIPOPROTEIN"/>
    <property type="match status" value="1"/>
</dbReference>
<keyword evidence="4" id="KW-1185">Reference proteome</keyword>
<dbReference type="InterPro" id="IPR006059">
    <property type="entry name" value="SBP"/>
</dbReference>
<dbReference type="Pfam" id="PF13416">
    <property type="entry name" value="SBP_bac_8"/>
    <property type="match status" value="1"/>
</dbReference>
<gene>
    <name evidence="3" type="ORF">DFP97_104254</name>
</gene>
<sequence length="570" mass="63835">MRNKRWLQISLAVLTAAALLLAGCSSNNGEGGETNNKNNTNTSTATNDKTGEVSKDPVTFSYFAFGSNNDVLASETTIGKILQEQTGVDWKMEFVVGDPSTKAGVMIAGGEYPDVISPVGELAKLLDAEALIPLNDLIEQHGPNIKRVYGPYMDKITHEDGNIYILPFTANVGGYLTEPDAGSNIWIQRRVLKEFGYPKVKTLDQYFDLIEKYQAKYPTVDGKDTIGYATFAGEPGQFYTITNAPMHLAGYPNDGNVMVDLETHEAKLYQGTDYEKQWLQSLNEMYVKGLVDPESFTANGDQFMAKLTSGRVLGFSGYIWQIGNAINNLKTAGNDDLRYVSLPIVFDESITDAYMDPPSFVNNRGLGISVSAKDPVRIIQYWDNLLTDENQKLIQWGEEGVTYSVNEEGRFVMSEEQLANRNDNDFKRKYGWAYFDYEWPRYGNNSVYEDGNAHVPFSQPEVADVNYTDGDRTLLEAYGIDTFSGFFAKPVERPWYPAWSIEKPQGSPEDIFNQKAGDLQRKYYPKLVLASEGQFESVWAEYLEDFGKLDAAGFEAFMTAKVKDRVAGKW</sequence>
<proteinExistence type="predicted"/>
<dbReference type="AlphaFoldDB" id="A0A368W6Y8"/>
<evidence type="ECO:0000313" key="3">
    <source>
        <dbReference type="EMBL" id="RCW49596.1"/>
    </source>
</evidence>
<reference evidence="3 4" key="1">
    <citation type="submission" date="2018-07" db="EMBL/GenBank/DDBJ databases">
        <title>Genomic Encyclopedia of Type Strains, Phase III (KMG-III): the genomes of soil and plant-associated and newly described type strains.</title>
        <authorList>
            <person name="Whitman W."/>
        </authorList>
    </citation>
    <scope>NUCLEOTIDE SEQUENCE [LARGE SCALE GENOMIC DNA]</scope>
    <source>
        <strain evidence="3 4">CECT 7506</strain>
    </source>
</reference>